<organism evidence="1 2">
    <name type="scientific">Dyadobacter helix</name>
    <dbReference type="NCBI Taxonomy" id="2822344"/>
    <lineage>
        <taxon>Bacteria</taxon>
        <taxon>Pseudomonadati</taxon>
        <taxon>Bacteroidota</taxon>
        <taxon>Cytophagia</taxon>
        <taxon>Cytophagales</taxon>
        <taxon>Spirosomataceae</taxon>
        <taxon>Dyadobacter</taxon>
    </lineage>
</organism>
<evidence type="ECO:0000313" key="1">
    <source>
        <dbReference type="EMBL" id="CAG5001754.1"/>
    </source>
</evidence>
<protein>
    <submittedName>
        <fullName evidence="1">Uncharacterized protein</fullName>
    </submittedName>
</protein>
<accession>A0A916NCG0</accession>
<proteinExistence type="predicted"/>
<dbReference type="Proteomes" id="UP000680038">
    <property type="component" value="Unassembled WGS sequence"/>
</dbReference>
<comment type="caution">
    <text evidence="1">The sequence shown here is derived from an EMBL/GenBank/DDBJ whole genome shotgun (WGS) entry which is preliminary data.</text>
</comment>
<gene>
    <name evidence="1" type="ORF">DYBT9275_02735</name>
</gene>
<keyword evidence="2" id="KW-1185">Reference proteome</keyword>
<sequence length="128" mass="14565">MIGNEIEERTMTDGSLQIPSYHVYLFKSSGINSAHSANVFNTFKPALKRKYFSSLCVWVAQFGVLWDAAYGKFRTVYEYDHEADTICIASFIPGGYGWSGVLRNPGCSYVAAYDEYHARKEIEQQKRV</sequence>
<name>A0A916NCG0_9BACT</name>
<reference evidence="1" key="1">
    <citation type="submission" date="2021-04" db="EMBL/GenBank/DDBJ databases">
        <authorList>
            <person name="Rodrigo-Torres L."/>
            <person name="Arahal R. D."/>
            <person name="Lucena T."/>
        </authorList>
    </citation>
    <scope>NUCLEOTIDE SEQUENCE</scope>
    <source>
        <strain evidence="1">CECT 9275</strain>
    </source>
</reference>
<dbReference type="AlphaFoldDB" id="A0A916NCG0"/>
<evidence type="ECO:0000313" key="2">
    <source>
        <dbReference type="Proteomes" id="UP000680038"/>
    </source>
</evidence>
<dbReference type="EMBL" id="CAJRAF010000002">
    <property type="protein sequence ID" value="CAG5001754.1"/>
    <property type="molecule type" value="Genomic_DNA"/>
</dbReference>